<dbReference type="Proteomes" id="UP000072003">
    <property type="component" value="Unassembled WGS sequence"/>
</dbReference>
<name>A0A116KUV5_STRSU</name>
<reference evidence="1 2" key="1">
    <citation type="submission" date="2016-02" db="EMBL/GenBank/DDBJ databases">
        <authorList>
            <consortium name="Pathogen Informatics"/>
        </authorList>
    </citation>
    <scope>NUCLEOTIDE SEQUENCE [LARGE SCALE GENOMIC DNA]</scope>
    <source>
        <strain evidence="1 2">LSS100</strain>
    </source>
</reference>
<dbReference type="EMBL" id="FIFN01000017">
    <property type="protein sequence ID" value="CYU23204.1"/>
    <property type="molecule type" value="Genomic_DNA"/>
</dbReference>
<accession>A0A116KUV5</accession>
<evidence type="ECO:0000313" key="2">
    <source>
        <dbReference type="Proteomes" id="UP000072003"/>
    </source>
</evidence>
<evidence type="ECO:0000313" key="1">
    <source>
        <dbReference type="EMBL" id="CYU23204.1"/>
    </source>
</evidence>
<proteinExistence type="predicted"/>
<dbReference type="RefSeq" id="WP_044670523.1">
    <property type="nucleotide sequence ID" value="NZ_CEDC01000007.1"/>
</dbReference>
<organism evidence="1 2">
    <name type="scientific">Streptococcus suis</name>
    <dbReference type="NCBI Taxonomy" id="1307"/>
    <lineage>
        <taxon>Bacteria</taxon>
        <taxon>Bacillati</taxon>
        <taxon>Bacillota</taxon>
        <taxon>Bacilli</taxon>
        <taxon>Lactobacillales</taxon>
        <taxon>Streptococcaceae</taxon>
        <taxon>Streptococcus</taxon>
    </lineage>
</organism>
<protein>
    <recommendedName>
        <fullName evidence="3">DUF4868 domain-containing protein</fullName>
    </recommendedName>
</protein>
<gene>
    <name evidence="1" type="ORF">ERS132462_01559</name>
</gene>
<dbReference type="AlphaFoldDB" id="A0A116KUV5"/>
<sequence>MSRELLRVVLGEVAGEKQVFKSLLTTNDDLAVLLELLEFPNNTKLKEQENLKIFDTPNKFQISDLKDDNPYFELVKLFDIDYLKKENKLQSIDEIDNKRDGFTPNIVLYYCKENNVQSIYLVPIGIKKLLVKNKAMFYQKVLKRIGVEDSIKLELTPVDKGLELPREGFIGKISKSTSQKYSIEVYDVLKLDSYFALESHIVSYAKNKLHRFNTPDNTGYKITKDKLDVEITDISATIDIVEKNLRLSKALSQYTGHGNRAINRVSKESLQNAIERLLAHVDDEEIVYTAEDIPTISLDGKLIVSPQQIKIFTALLDNKIVEKILTNDIELPYFD</sequence>
<evidence type="ECO:0008006" key="3">
    <source>
        <dbReference type="Google" id="ProtNLM"/>
    </source>
</evidence>